<sequence length="185" mass="21888">METNLYKKSDKKNIYSSLILIISLLIVFFITKDMYFENVEKNANLEALNTQSNELQSELQELNKIKADLDKNVKMKKILNQFGWEYREDRVVNNIFPKNINWLTIWGISMDKWNKLPNWLSLANISVNVEAEKIIDLVNYLDYLTSENSDIRFLVKNISVPFGADMNMNQKIQVPINLWMYYFSK</sequence>
<feature type="coiled-coil region" evidence="1">
    <location>
        <begin position="38"/>
        <end position="72"/>
    </location>
</feature>
<evidence type="ECO:0000313" key="3">
    <source>
        <dbReference type="EMBL" id="EKE26316.1"/>
    </source>
</evidence>
<keyword evidence="2" id="KW-0812">Transmembrane</keyword>
<accession>K2F5E4</accession>
<evidence type="ECO:0000256" key="1">
    <source>
        <dbReference type="SAM" id="Coils"/>
    </source>
</evidence>
<dbReference type="AlphaFoldDB" id="K2F5E4"/>
<keyword evidence="2" id="KW-0472">Membrane</keyword>
<comment type="caution">
    <text evidence="3">The sequence shown here is derived from an EMBL/GenBank/DDBJ whole genome shotgun (WGS) entry which is preliminary data.</text>
</comment>
<protein>
    <submittedName>
        <fullName evidence="3">Uncharacterized protein</fullName>
    </submittedName>
</protein>
<keyword evidence="2" id="KW-1133">Transmembrane helix</keyword>
<name>K2F5E4_9BACT</name>
<organism evidence="3">
    <name type="scientific">uncultured bacterium</name>
    <name type="common">gcode 4</name>
    <dbReference type="NCBI Taxonomy" id="1234023"/>
    <lineage>
        <taxon>Bacteria</taxon>
        <taxon>environmental samples</taxon>
    </lineage>
</organism>
<proteinExistence type="predicted"/>
<reference evidence="3" key="1">
    <citation type="journal article" date="2012" name="Science">
        <title>Fermentation, hydrogen, and sulfur metabolism in multiple uncultivated bacterial phyla.</title>
        <authorList>
            <person name="Wrighton K.C."/>
            <person name="Thomas B.C."/>
            <person name="Sharon I."/>
            <person name="Miller C.S."/>
            <person name="Castelle C.J."/>
            <person name="VerBerkmoes N.C."/>
            <person name="Wilkins M.J."/>
            <person name="Hettich R.L."/>
            <person name="Lipton M.S."/>
            <person name="Williams K.H."/>
            <person name="Long P.E."/>
            <person name="Banfield J.F."/>
        </authorList>
    </citation>
    <scope>NUCLEOTIDE SEQUENCE [LARGE SCALE GENOMIC DNA]</scope>
</reference>
<feature type="transmembrane region" description="Helical" evidence="2">
    <location>
        <begin position="14"/>
        <end position="31"/>
    </location>
</feature>
<keyword evidence="1" id="KW-0175">Coiled coil</keyword>
<gene>
    <name evidence="3" type="ORF">ACD_4C00337G0004</name>
</gene>
<evidence type="ECO:0000256" key="2">
    <source>
        <dbReference type="SAM" id="Phobius"/>
    </source>
</evidence>
<dbReference type="EMBL" id="AMFJ01000853">
    <property type="protein sequence ID" value="EKE26316.1"/>
    <property type="molecule type" value="Genomic_DNA"/>
</dbReference>